<gene>
    <name evidence="2" type="ORF">SAMN04487940_12459</name>
</gene>
<dbReference type="Proteomes" id="UP000182932">
    <property type="component" value="Unassembled WGS sequence"/>
</dbReference>
<dbReference type="CDD" id="cd20299">
    <property type="entry name" value="cupin_YP766765-like"/>
    <property type="match status" value="1"/>
</dbReference>
<sequence length="111" mass="11832">MIDVTRFDDAKAYDAKGHFGMTAMRLQGQGVTGLEDYWVGFSTFLPGGGADKAAAPTGKVYVVLEGEITVTTAEGDTVIGKYDSCYIPPNTERSIVNATNHAVQMLVISPN</sequence>
<dbReference type="EMBL" id="FNYY01000024">
    <property type="protein sequence ID" value="SEK07477.1"/>
    <property type="molecule type" value="Genomic_DNA"/>
</dbReference>
<dbReference type="Gene3D" id="2.60.120.10">
    <property type="entry name" value="Jelly Rolls"/>
    <property type="match status" value="1"/>
</dbReference>
<reference evidence="2 3" key="1">
    <citation type="submission" date="2016-10" db="EMBL/GenBank/DDBJ databases">
        <authorList>
            <person name="Varghese N."/>
            <person name="Submissions S."/>
        </authorList>
    </citation>
    <scope>NUCLEOTIDE SEQUENCE [LARGE SCALE GENOMIC DNA]</scope>
    <source>
        <strain evidence="2 3">FF3</strain>
    </source>
</reference>
<proteinExistence type="predicted"/>
<dbReference type="SUPFAM" id="SSF51182">
    <property type="entry name" value="RmlC-like cupins"/>
    <property type="match status" value="1"/>
</dbReference>
<feature type="domain" description="Cupin type-2" evidence="1">
    <location>
        <begin position="42"/>
        <end position="108"/>
    </location>
</feature>
<organism evidence="2 3">
    <name type="scientific">Marinovum algicola</name>
    <dbReference type="NCBI Taxonomy" id="42444"/>
    <lineage>
        <taxon>Bacteria</taxon>
        <taxon>Pseudomonadati</taxon>
        <taxon>Pseudomonadota</taxon>
        <taxon>Alphaproteobacteria</taxon>
        <taxon>Rhodobacterales</taxon>
        <taxon>Roseobacteraceae</taxon>
        <taxon>Marinovum</taxon>
    </lineage>
</organism>
<name>A0A975WEG1_9RHOB</name>
<dbReference type="Pfam" id="PF07883">
    <property type="entry name" value="Cupin_2"/>
    <property type="match status" value="1"/>
</dbReference>
<dbReference type="GeneID" id="80820676"/>
<dbReference type="InterPro" id="IPR014710">
    <property type="entry name" value="RmlC-like_jellyroll"/>
</dbReference>
<comment type="caution">
    <text evidence="2">The sequence shown here is derived from an EMBL/GenBank/DDBJ whole genome shotgun (WGS) entry which is preliminary data.</text>
</comment>
<evidence type="ECO:0000259" key="1">
    <source>
        <dbReference type="Pfam" id="PF07883"/>
    </source>
</evidence>
<evidence type="ECO:0000313" key="2">
    <source>
        <dbReference type="EMBL" id="SEK07477.1"/>
    </source>
</evidence>
<dbReference type="InterPro" id="IPR013096">
    <property type="entry name" value="Cupin_2"/>
</dbReference>
<accession>A0A975WEG1</accession>
<protein>
    <submittedName>
        <fullName evidence="2">Cupin domain-containing protein</fullName>
    </submittedName>
</protein>
<evidence type="ECO:0000313" key="3">
    <source>
        <dbReference type="Proteomes" id="UP000182932"/>
    </source>
</evidence>
<dbReference type="AlphaFoldDB" id="A0A975WEG1"/>
<dbReference type="InterPro" id="IPR011051">
    <property type="entry name" value="RmlC_Cupin_sf"/>
</dbReference>
<keyword evidence="3" id="KW-1185">Reference proteome</keyword>
<dbReference type="RefSeq" id="WP_211569010.1">
    <property type="nucleotide sequence ID" value="NZ_CATMKJ010000018.1"/>
</dbReference>